<sequence length="131" mass="14575">MLIVFLAQPAVVAWYYQETLRRGWYEKDGDTIGIPIVGNLLVWAFVLPLVAWMLVWLWRRYEPAVSIFVTGSVSRLRSVGYTILAGIVVLSAALWVAEGVQEALWLTTIYALISMHAALVLRASGLGARVV</sequence>
<reference evidence="2 3" key="1">
    <citation type="submission" date="2019-07" db="EMBL/GenBank/DDBJ databases">
        <title>Lysobacter weifangensis sp. nov., isolated from bensulfuron-methyl contaminated farmland soil.</title>
        <authorList>
            <person name="Zhao H."/>
        </authorList>
    </citation>
    <scope>NUCLEOTIDE SEQUENCE [LARGE SCALE GENOMIC DNA]</scope>
    <source>
        <strain evidence="2 3">CC-Bw-6</strain>
    </source>
</reference>
<gene>
    <name evidence="2" type="ORF">FNZ56_08290</name>
</gene>
<proteinExistence type="predicted"/>
<feature type="transmembrane region" description="Helical" evidence="1">
    <location>
        <begin position="103"/>
        <end position="121"/>
    </location>
</feature>
<keyword evidence="1" id="KW-0812">Transmembrane</keyword>
<keyword evidence="1" id="KW-1133">Transmembrane helix</keyword>
<keyword evidence="3" id="KW-1185">Reference proteome</keyword>
<feature type="transmembrane region" description="Helical" evidence="1">
    <location>
        <begin position="79"/>
        <end position="97"/>
    </location>
</feature>
<organism evidence="2 3">
    <name type="scientific">Pseudoluteimonas lycopersici</name>
    <dbReference type="NCBI Taxonomy" id="1324796"/>
    <lineage>
        <taxon>Bacteria</taxon>
        <taxon>Pseudomonadati</taxon>
        <taxon>Pseudomonadota</taxon>
        <taxon>Gammaproteobacteria</taxon>
        <taxon>Lysobacterales</taxon>
        <taxon>Lysobacteraceae</taxon>
        <taxon>Pseudoluteimonas</taxon>
    </lineage>
</organism>
<protein>
    <submittedName>
        <fullName evidence="2">Uncharacterized protein</fullName>
    </submittedName>
</protein>
<accession>A0A516V5S7</accession>
<feature type="transmembrane region" description="Helical" evidence="1">
    <location>
        <begin position="36"/>
        <end position="58"/>
    </location>
</feature>
<dbReference type="Proteomes" id="UP000315891">
    <property type="component" value="Chromosome"/>
</dbReference>
<evidence type="ECO:0000313" key="2">
    <source>
        <dbReference type="EMBL" id="QDQ73876.1"/>
    </source>
</evidence>
<name>A0A516V5S7_9GAMM</name>
<dbReference type="EMBL" id="CP041742">
    <property type="protein sequence ID" value="QDQ73876.1"/>
    <property type="molecule type" value="Genomic_DNA"/>
</dbReference>
<evidence type="ECO:0000313" key="3">
    <source>
        <dbReference type="Proteomes" id="UP000315891"/>
    </source>
</evidence>
<dbReference type="AlphaFoldDB" id="A0A516V5S7"/>
<dbReference type="RefSeq" id="WP_143879388.1">
    <property type="nucleotide sequence ID" value="NZ_BAABLZ010000001.1"/>
</dbReference>
<evidence type="ECO:0000256" key="1">
    <source>
        <dbReference type="SAM" id="Phobius"/>
    </source>
</evidence>
<keyword evidence="1" id="KW-0472">Membrane</keyword>